<reference evidence="1" key="2">
    <citation type="journal article" date="2015" name="Data Brief">
        <title>Shoot transcriptome of the giant reed, Arundo donax.</title>
        <authorList>
            <person name="Barrero R.A."/>
            <person name="Guerrero F.D."/>
            <person name="Moolhuijzen P."/>
            <person name="Goolsby J.A."/>
            <person name="Tidwell J."/>
            <person name="Bellgard S.E."/>
            <person name="Bellgard M.I."/>
        </authorList>
    </citation>
    <scope>NUCLEOTIDE SEQUENCE</scope>
    <source>
        <tissue evidence="1">Shoot tissue taken approximately 20 cm above the soil surface</tissue>
    </source>
</reference>
<organism evidence="1">
    <name type="scientific">Arundo donax</name>
    <name type="common">Giant reed</name>
    <name type="synonym">Donax arundinaceus</name>
    <dbReference type="NCBI Taxonomy" id="35708"/>
    <lineage>
        <taxon>Eukaryota</taxon>
        <taxon>Viridiplantae</taxon>
        <taxon>Streptophyta</taxon>
        <taxon>Embryophyta</taxon>
        <taxon>Tracheophyta</taxon>
        <taxon>Spermatophyta</taxon>
        <taxon>Magnoliopsida</taxon>
        <taxon>Liliopsida</taxon>
        <taxon>Poales</taxon>
        <taxon>Poaceae</taxon>
        <taxon>PACMAD clade</taxon>
        <taxon>Arundinoideae</taxon>
        <taxon>Arundineae</taxon>
        <taxon>Arundo</taxon>
    </lineage>
</organism>
<dbReference type="AlphaFoldDB" id="A0A0A9FPB8"/>
<protein>
    <submittedName>
        <fullName evidence="1">Uncharacterized protein</fullName>
    </submittedName>
</protein>
<reference evidence="1" key="1">
    <citation type="submission" date="2014-09" db="EMBL/GenBank/DDBJ databases">
        <authorList>
            <person name="Magalhaes I.L.F."/>
            <person name="Oliveira U."/>
            <person name="Santos F.R."/>
            <person name="Vidigal T.H.D.A."/>
            <person name="Brescovit A.D."/>
            <person name="Santos A.J."/>
        </authorList>
    </citation>
    <scope>NUCLEOTIDE SEQUENCE</scope>
    <source>
        <tissue evidence="1">Shoot tissue taken approximately 20 cm above the soil surface</tissue>
    </source>
</reference>
<dbReference type="EMBL" id="GBRH01183759">
    <property type="protein sequence ID" value="JAE14137.1"/>
    <property type="molecule type" value="Transcribed_RNA"/>
</dbReference>
<sequence>MSFSMSGSCQNRLLRIPFAYM</sequence>
<proteinExistence type="predicted"/>
<accession>A0A0A9FPB8</accession>
<name>A0A0A9FPB8_ARUDO</name>
<evidence type="ECO:0000313" key="1">
    <source>
        <dbReference type="EMBL" id="JAE14137.1"/>
    </source>
</evidence>